<dbReference type="STRING" id="180498.A0A067KV20"/>
<protein>
    <submittedName>
        <fullName evidence="1">Uncharacterized protein</fullName>
    </submittedName>
</protein>
<accession>A0A067KV20</accession>
<gene>
    <name evidence="1" type="ORF">JCGZ_09117</name>
</gene>
<evidence type="ECO:0000313" key="1">
    <source>
        <dbReference type="EMBL" id="KDP35679.1"/>
    </source>
</evidence>
<dbReference type="EMBL" id="KK914482">
    <property type="protein sequence ID" value="KDP35679.1"/>
    <property type="molecule type" value="Genomic_DNA"/>
</dbReference>
<dbReference type="Proteomes" id="UP000027138">
    <property type="component" value="Unassembled WGS sequence"/>
</dbReference>
<organism evidence="1 2">
    <name type="scientific">Jatropha curcas</name>
    <name type="common">Barbados nut</name>
    <dbReference type="NCBI Taxonomy" id="180498"/>
    <lineage>
        <taxon>Eukaryota</taxon>
        <taxon>Viridiplantae</taxon>
        <taxon>Streptophyta</taxon>
        <taxon>Embryophyta</taxon>
        <taxon>Tracheophyta</taxon>
        <taxon>Spermatophyta</taxon>
        <taxon>Magnoliopsida</taxon>
        <taxon>eudicotyledons</taxon>
        <taxon>Gunneridae</taxon>
        <taxon>Pentapetalae</taxon>
        <taxon>rosids</taxon>
        <taxon>fabids</taxon>
        <taxon>Malpighiales</taxon>
        <taxon>Euphorbiaceae</taxon>
        <taxon>Crotonoideae</taxon>
        <taxon>Jatropheae</taxon>
        <taxon>Jatropha</taxon>
    </lineage>
</organism>
<keyword evidence="2" id="KW-1185">Reference proteome</keyword>
<reference evidence="1 2" key="1">
    <citation type="journal article" date="2014" name="PLoS ONE">
        <title>Global Analysis of Gene Expression Profiles in Physic Nut (Jatropha curcas L.) Seedlings Exposed to Salt Stress.</title>
        <authorList>
            <person name="Zhang L."/>
            <person name="Zhang C."/>
            <person name="Wu P."/>
            <person name="Chen Y."/>
            <person name="Li M."/>
            <person name="Jiang H."/>
            <person name="Wu G."/>
        </authorList>
    </citation>
    <scope>NUCLEOTIDE SEQUENCE [LARGE SCALE GENOMIC DNA]</scope>
    <source>
        <strain evidence="2">cv. GZQX0401</strain>
        <tissue evidence="1">Young leaves</tissue>
    </source>
</reference>
<name>A0A067KV20_JATCU</name>
<sequence>MLAGFSKPSAGQILCNGHDVTESGVFHQYKHQHFSALFGPPSSTISRSSFSSILVAEPVTTDYVSSVANNPYTNISVLFLVCVSGCLATGEAMMIHPYANISAVFLVRVSGCLAIAEAMMINSVAEPVTTDCVSYVANSPYTNISAVFLVRVSGCLATAEAMMIYSVSLKRQLNFLARQPFVVAALVLWCFCPVRFEGIPDLSHLFQQISLFLERQMVSVWLTQSSLIGSGAGDY</sequence>
<proteinExistence type="predicted"/>
<dbReference type="AlphaFoldDB" id="A0A067KV20"/>
<evidence type="ECO:0000313" key="2">
    <source>
        <dbReference type="Proteomes" id="UP000027138"/>
    </source>
</evidence>